<proteinExistence type="inferred from homology"/>
<dbReference type="GO" id="GO:0003676">
    <property type="term" value="F:nucleic acid binding"/>
    <property type="evidence" value="ECO:0007669"/>
    <property type="project" value="InterPro"/>
</dbReference>
<reference evidence="13" key="2">
    <citation type="submission" date="2025-09" db="UniProtKB">
        <authorList>
            <consortium name="Ensembl"/>
        </authorList>
    </citation>
    <scope>IDENTIFICATION</scope>
</reference>
<evidence type="ECO:0000259" key="11">
    <source>
        <dbReference type="PROSITE" id="PS50878"/>
    </source>
</evidence>
<dbReference type="Gene3D" id="1.10.340.70">
    <property type="match status" value="1"/>
</dbReference>
<feature type="domain" description="Reverse transcriptase" evidence="11">
    <location>
        <begin position="297"/>
        <end position="476"/>
    </location>
</feature>
<dbReference type="InterPro" id="IPR041373">
    <property type="entry name" value="RT_RNaseH"/>
</dbReference>
<feature type="compositionally biased region" description="Acidic residues" evidence="10">
    <location>
        <begin position="1220"/>
        <end position="1233"/>
    </location>
</feature>
<evidence type="ECO:0000256" key="3">
    <source>
        <dbReference type="ARBA" id="ARBA00022679"/>
    </source>
</evidence>
<dbReference type="PROSITE" id="PS50994">
    <property type="entry name" value="INTEGRASE"/>
    <property type="match status" value="1"/>
</dbReference>
<evidence type="ECO:0000259" key="12">
    <source>
        <dbReference type="PROSITE" id="PS50994"/>
    </source>
</evidence>
<evidence type="ECO:0000256" key="2">
    <source>
        <dbReference type="ARBA" id="ARBA00012180"/>
    </source>
</evidence>
<accession>A0A8C4ZV29</accession>
<keyword evidence="14" id="KW-1185">Reference proteome</keyword>
<keyword evidence="4" id="KW-0548">Nucleotidyltransferase</keyword>
<feature type="compositionally biased region" description="Basic and acidic residues" evidence="10">
    <location>
        <begin position="1273"/>
        <end position="1292"/>
    </location>
</feature>
<feature type="region of interest" description="Disordered" evidence="10">
    <location>
        <begin position="1209"/>
        <end position="1328"/>
    </location>
</feature>
<protein>
    <recommendedName>
        <fullName evidence="9">Gypsy retrotransposon integrase-like protein 1</fullName>
        <ecNumber evidence="2">3.1.26.4</ecNumber>
    </recommendedName>
</protein>
<dbReference type="SUPFAM" id="SSF53098">
    <property type="entry name" value="Ribonuclease H-like"/>
    <property type="match status" value="1"/>
</dbReference>
<evidence type="ECO:0000313" key="14">
    <source>
        <dbReference type="Proteomes" id="UP000694546"/>
    </source>
</evidence>
<dbReference type="FunFam" id="3.10.20.370:FF:000001">
    <property type="entry name" value="Retrovirus-related Pol polyprotein from transposon 17.6-like protein"/>
    <property type="match status" value="1"/>
</dbReference>
<dbReference type="InterPro" id="IPR001584">
    <property type="entry name" value="Integrase_cat-core"/>
</dbReference>
<evidence type="ECO:0000256" key="4">
    <source>
        <dbReference type="ARBA" id="ARBA00022695"/>
    </source>
</evidence>
<dbReference type="InterPro" id="IPR036397">
    <property type="entry name" value="RNaseH_sf"/>
</dbReference>
<dbReference type="CDD" id="cd01647">
    <property type="entry name" value="RT_LTR"/>
    <property type="match status" value="1"/>
</dbReference>
<dbReference type="Pfam" id="PF00078">
    <property type="entry name" value="RVT_1"/>
    <property type="match status" value="1"/>
</dbReference>
<feature type="compositionally biased region" description="Acidic residues" evidence="10">
    <location>
        <begin position="1293"/>
        <end position="1303"/>
    </location>
</feature>
<dbReference type="EC" id="3.1.26.4" evidence="2"/>
<evidence type="ECO:0000256" key="9">
    <source>
        <dbReference type="ARBA" id="ARBA00039658"/>
    </source>
</evidence>
<reference evidence="13" key="1">
    <citation type="submission" date="2025-08" db="UniProtKB">
        <authorList>
            <consortium name="Ensembl"/>
        </authorList>
    </citation>
    <scope>IDENTIFICATION</scope>
</reference>
<feature type="region of interest" description="Disordered" evidence="10">
    <location>
        <begin position="544"/>
        <end position="563"/>
    </location>
</feature>
<evidence type="ECO:0000256" key="6">
    <source>
        <dbReference type="ARBA" id="ARBA00022759"/>
    </source>
</evidence>
<evidence type="ECO:0000256" key="7">
    <source>
        <dbReference type="ARBA" id="ARBA00022801"/>
    </source>
</evidence>
<keyword evidence="3" id="KW-0808">Transferase</keyword>
<dbReference type="PROSITE" id="PS50878">
    <property type="entry name" value="RT_POL"/>
    <property type="match status" value="1"/>
</dbReference>
<evidence type="ECO:0000256" key="1">
    <source>
        <dbReference type="ARBA" id="ARBA00010879"/>
    </source>
</evidence>
<feature type="compositionally biased region" description="Polar residues" evidence="10">
    <location>
        <begin position="551"/>
        <end position="563"/>
    </location>
</feature>
<dbReference type="Pfam" id="PF17917">
    <property type="entry name" value="RT_RNaseH"/>
    <property type="match status" value="1"/>
</dbReference>
<keyword evidence="6" id="KW-0255">Endonuclease</keyword>
<dbReference type="PANTHER" id="PTHR37984">
    <property type="entry name" value="PROTEIN CBG26694"/>
    <property type="match status" value="1"/>
</dbReference>
<dbReference type="GeneTree" id="ENSGT01100000263500"/>
<dbReference type="CDD" id="cd09274">
    <property type="entry name" value="RNase_HI_RT_Ty3"/>
    <property type="match status" value="1"/>
</dbReference>
<dbReference type="PANTHER" id="PTHR37984:SF15">
    <property type="entry name" value="INTEGRASE CATALYTIC DOMAIN-CONTAINING PROTEIN"/>
    <property type="match status" value="1"/>
</dbReference>
<organism evidence="13 14">
    <name type="scientific">Gadus morhua</name>
    <name type="common">Atlantic cod</name>
    <dbReference type="NCBI Taxonomy" id="8049"/>
    <lineage>
        <taxon>Eukaryota</taxon>
        <taxon>Metazoa</taxon>
        <taxon>Chordata</taxon>
        <taxon>Craniata</taxon>
        <taxon>Vertebrata</taxon>
        <taxon>Euteleostomi</taxon>
        <taxon>Actinopterygii</taxon>
        <taxon>Neopterygii</taxon>
        <taxon>Teleostei</taxon>
        <taxon>Neoteleostei</taxon>
        <taxon>Acanthomorphata</taxon>
        <taxon>Zeiogadaria</taxon>
        <taxon>Gadariae</taxon>
        <taxon>Gadiformes</taxon>
        <taxon>Gadoidei</taxon>
        <taxon>Gadidae</taxon>
        <taxon>Gadus</taxon>
    </lineage>
</organism>
<dbReference type="InterPro" id="IPR012337">
    <property type="entry name" value="RNaseH-like_sf"/>
</dbReference>
<dbReference type="FunFam" id="1.10.340.70:FF:000001">
    <property type="entry name" value="Retrovirus-related Pol polyprotein from transposon gypsy-like Protein"/>
    <property type="match status" value="1"/>
</dbReference>
<keyword evidence="7" id="KW-0378">Hydrolase</keyword>
<dbReference type="Proteomes" id="UP000694546">
    <property type="component" value="Chromosome 5"/>
</dbReference>
<keyword evidence="8" id="KW-0695">RNA-directed DNA polymerase</keyword>
<evidence type="ECO:0000313" key="13">
    <source>
        <dbReference type="Ensembl" id="ENSGMOP00000022600.1"/>
    </source>
</evidence>
<dbReference type="OMA" id="KICVPYL"/>
<keyword evidence="5" id="KW-0540">Nuclease</keyword>
<dbReference type="SUPFAM" id="SSF56672">
    <property type="entry name" value="DNA/RNA polymerases"/>
    <property type="match status" value="1"/>
</dbReference>
<sequence length="1366" mass="156793">MPYIGWLEVSFKLTASDRELLIPMLVLKGNQQQCPIIGFNVIEHLVLDSLQDQPKQGDKEKLVKAVKMAFPHLRKNNAKTFINAVSVGQACDHNVRTANERISVPKQNSIQIECRVQAPPFREDKTLIFEPHENPQWPEGLDFCDTLVSVKAGMAPKIIVTVQNPTGHDITLPGRTVIGTVQSVRLVYPANIFKRDHLPTASIHHVQAQSSSESIPAHEPWVPPVDLTHLEEHQRKIVGQMLREESESFSRSDDDIGCVENLQMDISLKDVEPVSKAYLSVPKPLYKEMKDYILDLIEQGWVEKSTSSYSSPVVCVRKKDGTMRLCIDYRELNRKTHPDRHPIPRVQDIMDTLGGNTLFSLLDQGKAYHQGFMSKDSRHLTAFVTPWGLYEWVRIPFGLMNAPAAFQRCMEQCLEGLRDEICVPYLDDVLVFSKTFEDHVSDVRRVLRRLREHGIKLKPRKCDLFKAEVRYLGRIVSAEGNRMDSADTAAVRALKDKQPGTVGKLRAILGLLSYYRQYIKDFSRIACPLYDLLKKPAEIETLQNQKRKWQTKQNSRGTPSSTPIEWTEAHQSILERLIDCLIQPPVLGFPEFSQPFILHTDASNQGLGAVLYQKQNGKLRVIAYGSRTLTAAEKNYHLHSGKLEFLALKWAITEKFRDYLYYAPFFTVYSDNNPLTYVLSTAKLNATGCRWVAELADFHFTIKYRPGKENIDADSLSRMPLDVETFMKECSEEMPYDVIGATTQAVENQDESNVSWSMGVAVECAEVATGTSLIPLGGQIKHDQRNDPTVGSVVQFKLADKKPSGQELKQLSSQITCLLREWDKLEINESGVLYRKTANRKQLVLPEKYKSTVLKELHDEMGHQGVDRTTSLIRDRFYWPYMQREIEDYVARRCVCLKHKKPSQETRAPLTSIVTTQPFELVSVDFLHLDKCKGGYEYILVIIDHFTRFAQAYATTSKSGKTAADKIFNDYALKFGFPTRIHHDQGGEFENQLFTQLKKYCGVAGSRTTPYHPQGNGQVERFNRTLLQMLKTLTERQKTNWKDSLNKLMYAYNCTRSEVTGFSPFYLLYGRSPRLPVDMLFNLTSEQGNCNHSDYMEKWKQGMEEAYEIARENANKAAVRSKRHYDSKVKSSILQPGDRVLIRNMTPRGGPGKLRSHWEDSIHTVVHQVSKDIPVYELRPEKGQGRSRILHRNLLLPCDHLPLEISVQPRARQRKRKEIEETEQSEEGDDDEYYPVPLQHQSEPCLSETINPMRTSTPPKLERIQFEGNMPPEPEREQASDQTEKSQEREDSYVEDLQLEDADPSPVPSDLSSEERQRPRRQHRQPKIFTYDRLGSPACYNLRTLQRQDCMVPWTYPKQLYHFCHF</sequence>
<dbReference type="InterPro" id="IPR050951">
    <property type="entry name" value="Retrovirus_Pol_polyprotein"/>
</dbReference>
<name>A0A8C4ZV29_GADMO</name>
<dbReference type="FunFam" id="3.30.420.10:FF:000032">
    <property type="entry name" value="Retrovirus-related Pol polyprotein from transposon 297-like Protein"/>
    <property type="match status" value="1"/>
</dbReference>
<evidence type="ECO:0000256" key="10">
    <source>
        <dbReference type="SAM" id="MobiDB-lite"/>
    </source>
</evidence>
<feature type="domain" description="Integrase catalytic" evidence="12">
    <location>
        <begin position="914"/>
        <end position="1072"/>
    </location>
</feature>
<dbReference type="Pfam" id="PF17921">
    <property type="entry name" value="Integrase_H2C2"/>
    <property type="match status" value="1"/>
</dbReference>
<dbReference type="InterPro" id="IPR041588">
    <property type="entry name" value="Integrase_H2C2"/>
</dbReference>
<dbReference type="GO" id="GO:0015074">
    <property type="term" value="P:DNA integration"/>
    <property type="evidence" value="ECO:0007669"/>
    <property type="project" value="InterPro"/>
</dbReference>
<dbReference type="Gene3D" id="3.10.10.10">
    <property type="entry name" value="HIV Type 1 Reverse Transcriptase, subunit A, domain 1"/>
    <property type="match status" value="1"/>
</dbReference>
<dbReference type="GO" id="GO:0003964">
    <property type="term" value="F:RNA-directed DNA polymerase activity"/>
    <property type="evidence" value="ECO:0007669"/>
    <property type="project" value="UniProtKB-KW"/>
</dbReference>
<dbReference type="InterPro" id="IPR043128">
    <property type="entry name" value="Rev_trsase/Diguanyl_cyclase"/>
</dbReference>
<dbReference type="Gene3D" id="3.30.70.270">
    <property type="match status" value="2"/>
</dbReference>
<dbReference type="GO" id="GO:0004523">
    <property type="term" value="F:RNA-DNA hybrid ribonuclease activity"/>
    <property type="evidence" value="ECO:0007669"/>
    <property type="project" value="UniProtKB-EC"/>
</dbReference>
<dbReference type="Gene3D" id="3.30.420.10">
    <property type="entry name" value="Ribonuclease H-like superfamily/Ribonuclease H"/>
    <property type="match status" value="1"/>
</dbReference>
<dbReference type="Pfam" id="PF00665">
    <property type="entry name" value="rve"/>
    <property type="match status" value="1"/>
</dbReference>
<comment type="similarity">
    <text evidence="1">Belongs to the beta type-B retroviral polymerase family. HERV class-II K(HML-2) pol subfamily.</text>
</comment>
<dbReference type="Gene3D" id="3.10.20.370">
    <property type="match status" value="1"/>
</dbReference>
<dbReference type="InterPro" id="IPR043502">
    <property type="entry name" value="DNA/RNA_pol_sf"/>
</dbReference>
<dbReference type="Ensembl" id="ENSGMOT00000072197.1">
    <property type="protein sequence ID" value="ENSGMOP00000022600.1"/>
    <property type="gene ID" value="ENSGMOG00000037200.1"/>
</dbReference>
<evidence type="ECO:0000256" key="5">
    <source>
        <dbReference type="ARBA" id="ARBA00022722"/>
    </source>
</evidence>
<evidence type="ECO:0000256" key="8">
    <source>
        <dbReference type="ARBA" id="ARBA00022918"/>
    </source>
</evidence>
<dbReference type="InterPro" id="IPR000477">
    <property type="entry name" value="RT_dom"/>
</dbReference>
<feature type="compositionally biased region" description="Polar residues" evidence="10">
    <location>
        <begin position="1239"/>
        <end position="1258"/>
    </location>
</feature>